<dbReference type="Pfam" id="PF02311">
    <property type="entry name" value="AraC_binding"/>
    <property type="match status" value="1"/>
</dbReference>
<dbReference type="Proteomes" id="UP000077134">
    <property type="component" value="Unassembled WGS sequence"/>
</dbReference>
<dbReference type="SMART" id="SM00342">
    <property type="entry name" value="HTH_ARAC"/>
    <property type="match status" value="1"/>
</dbReference>
<dbReference type="InterPro" id="IPR020449">
    <property type="entry name" value="Tscrpt_reg_AraC-type_HTH"/>
</dbReference>
<dbReference type="SUPFAM" id="SSF51215">
    <property type="entry name" value="Regulatory protein AraC"/>
    <property type="match status" value="1"/>
</dbReference>
<dbReference type="KEGG" id="pcx:LPB68_19575"/>
<dbReference type="InterPro" id="IPR018062">
    <property type="entry name" value="HTH_AraC-typ_CS"/>
</dbReference>
<keyword evidence="3" id="KW-0804">Transcription</keyword>
<dbReference type="SUPFAM" id="SSF46689">
    <property type="entry name" value="Homeodomain-like"/>
    <property type="match status" value="2"/>
</dbReference>
<evidence type="ECO:0000256" key="3">
    <source>
        <dbReference type="ARBA" id="ARBA00023163"/>
    </source>
</evidence>
<organism evidence="5 6">
    <name type="scientific">Paenibacillus crassostreae</name>
    <dbReference type="NCBI Taxonomy" id="1763538"/>
    <lineage>
        <taxon>Bacteria</taxon>
        <taxon>Bacillati</taxon>
        <taxon>Bacillota</taxon>
        <taxon>Bacilli</taxon>
        <taxon>Bacillales</taxon>
        <taxon>Paenibacillaceae</taxon>
        <taxon>Paenibacillus</taxon>
    </lineage>
</organism>
<protein>
    <submittedName>
        <fullName evidence="5">AraC family transcriptional regulator</fullName>
    </submittedName>
</protein>
<dbReference type="InterPro" id="IPR018060">
    <property type="entry name" value="HTH_AraC"/>
</dbReference>
<comment type="caution">
    <text evidence="5">The sequence shown here is derived from an EMBL/GenBank/DDBJ whole genome shotgun (WGS) entry which is preliminary data.</text>
</comment>
<dbReference type="PANTHER" id="PTHR43280">
    <property type="entry name" value="ARAC-FAMILY TRANSCRIPTIONAL REGULATOR"/>
    <property type="match status" value="1"/>
</dbReference>
<evidence type="ECO:0000313" key="6">
    <source>
        <dbReference type="Proteomes" id="UP000077134"/>
    </source>
</evidence>
<dbReference type="GO" id="GO:0003700">
    <property type="term" value="F:DNA-binding transcription factor activity"/>
    <property type="evidence" value="ECO:0007669"/>
    <property type="project" value="InterPro"/>
</dbReference>
<keyword evidence="1" id="KW-0805">Transcription regulation</keyword>
<feature type="domain" description="HTH araC/xylS-type" evidence="4">
    <location>
        <begin position="174"/>
        <end position="274"/>
    </location>
</feature>
<dbReference type="Gene3D" id="1.10.10.60">
    <property type="entry name" value="Homeodomain-like"/>
    <property type="match status" value="2"/>
</dbReference>
<dbReference type="PROSITE" id="PS01124">
    <property type="entry name" value="HTH_ARAC_FAMILY_2"/>
    <property type="match status" value="1"/>
</dbReference>
<dbReference type="PANTHER" id="PTHR43280:SF2">
    <property type="entry name" value="HTH-TYPE TRANSCRIPTIONAL REGULATOR EXSA"/>
    <property type="match status" value="1"/>
</dbReference>
<evidence type="ECO:0000256" key="1">
    <source>
        <dbReference type="ARBA" id="ARBA00023015"/>
    </source>
</evidence>
<dbReference type="STRING" id="1763538.LPB68_19575"/>
<dbReference type="PROSITE" id="PS00041">
    <property type="entry name" value="HTH_ARAC_FAMILY_1"/>
    <property type="match status" value="1"/>
</dbReference>
<evidence type="ECO:0000259" key="4">
    <source>
        <dbReference type="PROSITE" id="PS01124"/>
    </source>
</evidence>
<sequence>MHAQHRRFFTNMKEQQLPLYMESIGFNQAQENFNRPSGYPCYHWLQTIRGEGEFIFGGSTIHIKENSGVLLLPNEPHAYKPSSSIWETMYITFMGSQANVILSSLVLNHSSFYQWDPESELQSYAAAVLDSISSDRDVSELDVSGDIYRFLILLKKHGRVNNLPSISHAIERLTPVLHLMEECHSDPNLGLERMGLEIGISSRHLNTMFKQTFGMTAYAYLIMFRIRKAKERMTGDSSITVKDTAHDVGFRDVSHFVATFRRIEGVTPEQYRILY</sequence>
<dbReference type="AlphaFoldDB" id="A0A167FQ81"/>
<dbReference type="Gene3D" id="2.60.120.280">
    <property type="entry name" value="Regulatory protein AraC"/>
    <property type="match status" value="1"/>
</dbReference>
<proteinExistence type="predicted"/>
<dbReference type="InterPro" id="IPR003313">
    <property type="entry name" value="AraC-bd"/>
</dbReference>
<gene>
    <name evidence="5" type="ORF">PNBC_05165</name>
</gene>
<dbReference type="InterPro" id="IPR009057">
    <property type="entry name" value="Homeodomain-like_sf"/>
</dbReference>
<reference evidence="5 6" key="1">
    <citation type="submission" date="2016-02" db="EMBL/GenBank/DDBJ databases">
        <title>Paenibacillus sp. LPB0068, isolated from Crassostrea gigas.</title>
        <authorList>
            <person name="Shin S.-K."/>
            <person name="Yi H."/>
        </authorList>
    </citation>
    <scope>NUCLEOTIDE SEQUENCE [LARGE SCALE GENOMIC DNA]</scope>
    <source>
        <strain evidence="5 6">LPB0068</strain>
    </source>
</reference>
<dbReference type="Pfam" id="PF12833">
    <property type="entry name" value="HTH_18"/>
    <property type="match status" value="1"/>
</dbReference>
<dbReference type="InterPro" id="IPR037923">
    <property type="entry name" value="HTH-like"/>
</dbReference>
<dbReference type="GO" id="GO:0043565">
    <property type="term" value="F:sequence-specific DNA binding"/>
    <property type="evidence" value="ECO:0007669"/>
    <property type="project" value="InterPro"/>
</dbReference>
<name>A0A167FQ81_9BACL</name>
<evidence type="ECO:0000256" key="2">
    <source>
        <dbReference type="ARBA" id="ARBA00023125"/>
    </source>
</evidence>
<dbReference type="EMBL" id="LSFN01000005">
    <property type="protein sequence ID" value="OAB76791.1"/>
    <property type="molecule type" value="Genomic_DNA"/>
</dbReference>
<keyword evidence="6" id="KW-1185">Reference proteome</keyword>
<dbReference type="PRINTS" id="PR00032">
    <property type="entry name" value="HTHARAC"/>
</dbReference>
<dbReference type="RefSeq" id="WP_068655835.1">
    <property type="nucleotide sequence ID" value="NZ_CP017770.1"/>
</dbReference>
<evidence type="ECO:0000313" key="5">
    <source>
        <dbReference type="EMBL" id="OAB76791.1"/>
    </source>
</evidence>
<accession>A0A167FQ81</accession>
<keyword evidence="2" id="KW-0238">DNA-binding</keyword>
<dbReference type="OrthoDB" id="2371670at2"/>